<reference evidence="2 3" key="1">
    <citation type="submission" date="2018-06" db="EMBL/GenBank/DDBJ databases">
        <title>Comparative genomics reveals the genomic features of Rhizophagus irregularis, R. cerebriforme, R. diaphanum and Gigaspora rosea, and their symbiotic lifestyle signature.</title>
        <authorList>
            <person name="Morin E."/>
            <person name="San Clemente H."/>
            <person name="Chen E.C.H."/>
            <person name="De La Providencia I."/>
            <person name="Hainaut M."/>
            <person name="Kuo A."/>
            <person name="Kohler A."/>
            <person name="Murat C."/>
            <person name="Tang N."/>
            <person name="Roy S."/>
            <person name="Loubradou J."/>
            <person name="Henrissat B."/>
            <person name="Grigoriev I.V."/>
            <person name="Corradi N."/>
            <person name="Roux C."/>
            <person name="Martin F.M."/>
        </authorList>
    </citation>
    <scope>NUCLEOTIDE SEQUENCE [LARGE SCALE GENOMIC DNA]</scope>
    <source>
        <strain evidence="2 3">DAOM 194757</strain>
    </source>
</reference>
<organism evidence="2 3">
    <name type="scientific">Gigaspora rosea</name>
    <dbReference type="NCBI Taxonomy" id="44941"/>
    <lineage>
        <taxon>Eukaryota</taxon>
        <taxon>Fungi</taxon>
        <taxon>Fungi incertae sedis</taxon>
        <taxon>Mucoromycota</taxon>
        <taxon>Glomeromycotina</taxon>
        <taxon>Glomeromycetes</taxon>
        <taxon>Diversisporales</taxon>
        <taxon>Gigasporaceae</taxon>
        <taxon>Gigaspora</taxon>
    </lineage>
</organism>
<sequence length="123" mass="13889">MGELVVTLKNNNGFRGNSNRNRDNAPFRGNRSQITYFTCRQPGYVSYECSTLGTNGNNNPRVFKLENAPHKGESAFSSEIPSVDPIFESFAAKRRKKNNSEAEKVEDPEKKEEKKITCIKGKE</sequence>
<comment type="caution">
    <text evidence="2">The sequence shown here is derived from an EMBL/GenBank/DDBJ whole genome shotgun (WGS) entry which is preliminary data.</text>
</comment>
<feature type="region of interest" description="Disordered" evidence="1">
    <location>
        <begin position="9"/>
        <end position="29"/>
    </location>
</feature>
<accession>A0A397V435</accession>
<gene>
    <name evidence="2" type="ORF">C2G38_2037868</name>
</gene>
<dbReference type="AlphaFoldDB" id="A0A397V435"/>
<evidence type="ECO:0000256" key="1">
    <source>
        <dbReference type="SAM" id="MobiDB-lite"/>
    </source>
</evidence>
<feature type="compositionally biased region" description="Low complexity" evidence="1">
    <location>
        <begin position="10"/>
        <end position="19"/>
    </location>
</feature>
<protein>
    <submittedName>
        <fullName evidence="2">Uncharacterized protein</fullName>
    </submittedName>
</protein>
<dbReference type="Proteomes" id="UP000266673">
    <property type="component" value="Unassembled WGS sequence"/>
</dbReference>
<feature type="region of interest" description="Disordered" evidence="1">
    <location>
        <begin position="94"/>
        <end position="123"/>
    </location>
</feature>
<evidence type="ECO:0000313" key="3">
    <source>
        <dbReference type="Proteomes" id="UP000266673"/>
    </source>
</evidence>
<feature type="compositionally biased region" description="Basic and acidic residues" evidence="1">
    <location>
        <begin position="98"/>
        <end position="123"/>
    </location>
</feature>
<name>A0A397V435_9GLOM</name>
<dbReference type="EMBL" id="QKWP01000617">
    <property type="protein sequence ID" value="RIB17304.1"/>
    <property type="molecule type" value="Genomic_DNA"/>
</dbReference>
<keyword evidence="3" id="KW-1185">Reference proteome</keyword>
<proteinExistence type="predicted"/>
<evidence type="ECO:0000313" key="2">
    <source>
        <dbReference type="EMBL" id="RIB17304.1"/>
    </source>
</evidence>